<dbReference type="GO" id="GO:0005576">
    <property type="term" value="C:extracellular region"/>
    <property type="evidence" value="ECO:0007669"/>
    <property type="project" value="UniProtKB-SubCell"/>
</dbReference>
<dbReference type="Gene3D" id="6.10.10.10">
    <property type="entry name" value="Flagellar export chaperone, C-terminal domain"/>
    <property type="match status" value="1"/>
</dbReference>
<evidence type="ECO:0000259" key="6">
    <source>
        <dbReference type="Pfam" id="PF00700"/>
    </source>
</evidence>
<evidence type="ECO:0000256" key="4">
    <source>
        <dbReference type="RuleBase" id="RU362073"/>
    </source>
</evidence>
<dbReference type="Gene3D" id="1.20.1330.10">
    <property type="entry name" value="f41 fragment of flagellin, N-terminal domain"/>
    <property type="match status" value="2"/>
</dbReference>
<accession>A0A1I0YLR0</accession>
<dbReference type="PANTHER" id="PTHR42792:SF2">
    <property type="entry name" value="FLAGELLIN"/>
    <property type="match status" value="1"/>
</dbReference>
<keyword evidence="7" id="KW-0966">Cell projection</keyword>
<feature type="domain" description="Flagellin C-terminal" evidence="6">
    <location>
        <begin position="545"/>
        <end position="630"/>
    </location>
</feature>
<comment type="similarity">
    <text evidence="1 4">Belongs to the bacterial flagellin family.</text>
</comment>
<dbReference type="GO" id="GO:0005198">
    <property type="term" value="F:structural molecule activity"/>
    <property type="evidence" value="ECO:0007669"/>
    <property type="project" value="UniProtKB-UniRule"/>
</dbReference>
<keyword evidence="4" id="KW-0964">Secreted</keyword>
<organism evidence="7 8">
    <name type="scientific">Acetitomaculum ruminis DSM 5522</name>
    <dbReference type="NCBI Taxonomy" id="1120918"/>
    <lineage>
        <taxon>Bacteria</taxon>
        <taxon>Bacillati</taxon>
        <taxon>Bacillota</taxon>
        <taxon>Clostridia</taxon>
        <taxon>Lachnospirales</taxon>
        <taxon>Lachnospiraceae</taxon>
        <taxon>Acetitomaculum</taxon>
    </lineage>
</organism>
<dbReference type="SUPFAM" id="SSF64518">
    <property type="entry name" value="Phase 1 flagellin"/>
    <property type="match status" value="1"/>
</dbReference>
<dbReference type="Gene3D" id="3.30.70.2120">
    <property type="match status" value="1"/>
</dbReference>
<evidence type="ECO:0000313" key="7">
    <source>
        <dbReference type="EMBL" id="SFB13736.1"/>
    </source>
</evidence>
<comment type="subcellular location">
    <subcellularLocation>
        <location evidence="4">Secreted</location>
    </subcellularLocation>
    <subcellularLocation>
        <location evidence="4">Bacterial flagellum</location>
    </subcellularLocation>
</comment>
<dbReference type="PRINTS" id="PR00207">
    <property type="entry name" value="FLAGELLIN"/>
</dbReference>
<dbReference type="InterPro" id="IPR001029">
    <property type="entry name" value="Flagellin_N"/>
</dbReference>
<dbReference type="Proteomes" id="UP000198838">
    <property type="component" value="Unassembled WGS sequence"/>
</dbReference>
<evidence type="ECO:0000256" key="1">
    <source>
        <dbReference type="ARBA" id="ARBA00005709"/>
    </source>
</evidence>
<evidence type="ECO:0000256" key="3">
    <source>
        <dbReference type="ARBA" id="ARBA00023143"/>
    </source>
</evidence>
<dbReference type="InterPro" id="IPR042187">
    <property type="entry name" value="Flagellin_C_sub2"/>
</dbReference>
<dbReference type="EMBL" id="FOJY01000010">
    <property type="protein sequence ID" value="SFB13736.1"/>
    <property type="molecule type" value="Genomic_DNA"/>
</dbReference>
<feature type="domain" description="Flagellin N-terminal" evidence="5">
    <location>
        <begin position="3"/>
        <end position="139"/>
    </location>
</feature>
<protein>
    <recommendedName>
        <fullName evidence="2 4">Flagellin</fullName>
    </recommendedName>
</protein>
<keyword evidence="8" id="KW-1185">Reference proteome</keyword>
<keyword evidence="3 4" id="KW-0975">Bacterial flagellum</keyword>
<evidence type="ECO:0000259" key="5">
    <source>
        <dbReference type="Pfam" id="PF00669"/>
    </source>
</evidence>
<keyword evidence="7" id="KW-0969">Cilium</keyword>
<proteinExistence type="inferred from homology"/>
<comment type="function">
    <text evidence="4">Flagellin is the subunit protein which polymerizes to form the filaments of bacterial flagella.</text>
</comment>
<dbReference type="InterPro" id="IPR001492">
    <property type="entry name" value="Flagellin"/>
</dbReference>
<dbReference type="Pfam" id="PF00669">
    <property type="entry name" value="Flagellin_N"/>
    <property type="match status" value="1"/>
</dbReference>
<dbReference type="GO" id="GO:0009288">
    <property type="term" value="C:bacterial-type flagellum"/>
    <property type="evidence" value="ECO:0007669"/>
    <property type="project" value="UniProtKB-SubCell"/>
</dbReference>
<dbReference type="STRING" id="1120918.SAMN05216249_11077"/>
<evidence type="ECO:0000313" key="8">
    <source>
        <dbReference type="Proteomes" id="UP000198838"/>
    </source>
</evidence>
<dbReference type="RefSeq" id="WP_278278331.1">
    <property type="nucleotide sequence ID" value="NZ_FOJY01000010.1"/>
</dbReference>
<gene>
    <name evidence="7" type="ORF">SAMN05216249_11077</name>
</gene>
<dbReference type="Pfam" id="PF00700">
    <property type="entry name" value="Flagellin_C"/>
    <property type="match status" value="1"/>
</dbReference>
<name>A0A1I0YLR0_9FIRM</name>
<dbReference type="PANTHER" id="PTHR42792">
    <property type="entry name" value="FLAGELLIN"/>
    <property type="match status" value="1"/>
</dbReference>
<keyword evidence="7" id="KW-0282">Flagellum</keyword>
<reference evidence="7 8" key="1">
    <citation type="submission" date="2016-10" db="EMBL/GenBank/DDBJ databases">
        <authorList>
            <person name="de Groot N.N."/>
        </authorList>
    </citation>
    <scope>NUCLEOTIDE SEQUENCE [LARGE SCALE GENOMIC DNA]</scope>
    <source>
        <strain evidence="7 8">DSM 5522</strain>
    </source>
</reference>
<dbReference type="InterPro" id="IPR046358">
    <property type="entry name" value="Flagellin_C"/>
</dbReference>
<sequence>MVVQHNLQAMNANRMLGITTTAQGKSTERLSSGYKINRAADDAAGLSISEKMRKQIRGLSRASDNAQDGISCVQTAEGALSEVTSMLQRMNELAVQSANGTNSEDDRTAIQDEINQLTTEIDRVAETTKFNETYLLKGVGDSTTKTSGTEISAATKAGKVIESSMKEATGNKYTGIIHSTLGKGTEDTITLTYTDKLGETQEAKVTFTVGEDDNETAANIAKAINESDDLKDIFDASTAEDGRLVLESDANYYDMQELSNGASAYKLTGVSFGSNDEATEASLKTTMTQPSDIGTSTTNAVKNAFDEVKAEGDSYTLDISKLTDGATVTIDGKTYTFDSGNTPQTGARKANTFGSVADLQKLLGNDYDVSASMAYKGTKSSIGTATATGAAANTNAVDTYSYGKVTEDTVVTNTLATNVTLVLTAVSAGASGGASEGNDVLTGTYTDKAGDAKPAVKTFATATATADSNDMSLMLKITKKTPSEELKTSSSKDALELNFHVGADSSDTNKISVSIDAMDATTLGVRDAKGKAVDLSTEEGATKAIDTIAEALKKVSSQRSSLGAIQNRLEHTIANLDNIVENTTSAESAIRDTDMAEEMVQYSKNNILAQAGQSMLAQANQSTQGVLSILG</sequence>
<dbReference type="AlphaFoldDB" id="A0A1I0YLR0"/>
<evidence type="ECO:0000256" key="2">
    <source>
        <dbReference type="ARBA" id="ARBA00020110"/>
    </source>
</evidence>